<comment type="caution">
    <text evidence="2">The sequence shown here is derived from an EMBL/GenBank/DDBJ whole genome shotgun (WGS) entry which is preliminary data.</text>
</comment>
<dbReference type="VEuPathDB" id="TriTrypDB:TcIL3000_0_21140"/>
<dbReference type="EMBL" id="CAEQ01002657">
    <property type="protein sequence ID" value="CCD17283.1"/>
    <property type="molecule type" value="Genomic_DNA"/>
</dbReference>
<gene>
    <name evidence="2" type="ORF">TCIL3000_0_21140</name>
</gene>
<reference evidence="2 3" key="2">
    <citation type="journal article" date="2012" name="Proc. Natl. Acad. Sci. U.S.A.">
        <title>Antigenic diversity is generated by distinct evolutionary mechanisms in African trypanosome species.</title>
        <authorList>
            <person name="Jackson A.P."/>
            <person name="Berry A."/>
            <person name="Aslett M."/>
            <person name="Allison H.C."/>
            <person name="Burton P."/>
            <person name="Vavrova-Anderson J."/>
            <person name="Brown R."/>
            <person name="Browne H."/>
            <person name="Corton N."/>
            <person name="Hauser H."/>
            <person name="Gamble J."/>
            <person name="Gilderthorp R."/>
            <person name="Marcello L."/>
            <person name="McQuillan J."/>
            <person name="Otto T.D."/>
            <person name="Quail M.A."/>
            <person name="Sanders M.J."/>
            <person name="van Tonder A."/>
            <person name="Ginger M.L."/>
            <person name="Field M.C."/>
            <person name="Barry J.D."/>
            <person name="Hertz-Fowler C."/>
            <person name="Berriman M."/>
        </authorList>
    </citation>
    <scope>NUCLEOTIDE SEQUENCE [LARGE SCALE GENOMIC DNA]</scope>
    <source>
        <strain evidence="2 3">IL3000</strain>
    </source>
</reference>
<feature type="non-terminal residue" evidence="2">
    <location>
        <position position="448"/>
    </location>
</feature>
<reference evidence="3" key="1">
    <citation type="submission" date="2011-07" db="EMBL/GenBank/DDBJ databases">
        <title>Divergent evolution of antigenic variation in African trypanosomes.</title>
        <authorList>
            <person name="Jackson A.P."/>
            <person name="Berry A."/>
            <person name="Allison H.C."/>
            <person name="Burton P."/>
            <person name="Anderson J."/>
            <person name="Aslett M."/>
            <person name="Brown R."/>
            <person name="Corton N."/>
            <person name="Harris D."/>
            <person name="Hauser H."/>
            <person name="Gamble J."/>
            <person name="Gilderthorp R."/>
            <person name="McQuillan J."/>
            <person name="Quail M.A."/>
            <person name="Sanders M."/>
            <person name="Van Tonder A."/>
            <person name="Ginger M.L."/>
            <person name="Donelson J.E."/>
            <person name="Field M.C."/>
            <person name="Barry J.D."/>
            <person name="Berriman M."/>
            <person name="Hertz-Fowler C."/>
        </authorList>
    </citation>
    <scope>NUCLEOTIDE SEQUENCE [LARGE SCALE GENOMIC DNA]</scope>
    <source>
        <strain evidence="3">IL3000</strain>
    </source>
</reference>
<dbReference type="InterPro" id="IPR012334">
    <property type="entry name" value="Pectin_lyas_fold"/>
</dbReference>
<accession>F9WIY4</accession>
<organism evidence="2 3">
    <name type="scientific">Trypanosoma congolense (strain IL3000)</name>
    <dbReference type="NCBI Taxonomy" id="1068625"/>
    <lineage>
        <taxon>Eukaryota</taxon>
        <taxon>Discoba</taxon>
        <taxon>Euglenozoa</taxon>
        <taxon>Kinetoplastea</taxon>
        <taxon>Metakinetoplastina</taxon>
        <taxon>Trypanosomatida</taxon>
        <taxon>Trypanosomatidae</taxon>
        <taxon>Trypanosoma</taxon>
        <taxon>Nannomonas</taxon>
    </lineage>
</organism>
<dbReference type="SUPFAM" id="SSF51126">
    <property type="entry name" value="Pectin lyase-like"/>
    <property type="match status" value="1"/>
</dbReference>
<dbReference type="AlphaFoldDB" id="F9WIY4"/>
<dbReference type="Gene3D" id="2.160.20.10">
    <property type="entry name" value="Single-stranded right-handed beta-helix, Pectin lyase-like"/>
    <property type="match status" value="1"/>
</dbReference>
<dbReference type="Pfam" id="PF13229">
    <property type="entry name" value="Beta_helix"/>
    <property type="match status" value="1"/>
</dbReference>
<evidence type="ECO:0000259" key="1">
    <source>
        <dbReference type="Pfam" id="PF13229"/>
    </source>
</evidence>
<evidence type="ECO:0000313" key="2">
    <source>
        <dbReference type="EMBL" id="CCD17283.1"/>
    </source>
</evidence>
<dbReference type="InterPro" id="IPR039448">
    <property type="entry name" value="Beta_helix"/>
</dbReference>
<dbReference type="Proteomes" id="UP000000702">
    <property type="component" value="Unassembled WGS sequence"/>
</dbReference>
<proteinExistence type="predicted"/>
<protein>
    <submittedName>
        <fullName evidence="2">WGS project CAEQ00000000 data, annotated contig 848</fullName>
    </submittedName>
</protein>
<sequence length="448" mass="48853">MARHAYIGKNDVHSNAKSQIQVASRYVAITGDKQRTLLQIDTLRRPFASMCSSCALLRIPVFASLTAVTTRGCFHIDQNVVHNSMKGVHILGILGERSTSICRNVFTDIKEASIFIEGHLASATIGDGNMFERNSASITVSMPEDECTEEERQWQLAMGIVTRIYGNKFVFPNKTSIVIKGSGSVSPVVGGNRFTDHPFGRVVIFCDSASGAVIKGNVFQENYIPIIITNSVGEHGSVKRVSVEGNLFTRNYIGLLVCDRAVPHITHNIFEGNYRSGIEIIGKGTSPTVQHCLFVPDKSGISSSSDLGKFSYPEKGLVYVENVPQFSVILQPENVVTQGDVDTILSVGILVQQESSGLIESCFFKGNQIGVDVVATNPVRLRDISTTALSDTACASFRRCLFFQQSIAGVWARGPDSGVQSHMKASARRPRFDASDEGVIFEHCFFIG</sequence>
<keyword evidence="3" id="KW-1185">Reference proteome</keyword>
<name>F9WIY4_TRYCI</name>
<feature type="domain" description="Right handed beta helix" evidence="1">
    <location>
        <begin position="163"/>
        <end position="301"/>
    </location>
</feature>
<dbReference type="InterPro" id="IPR011050">
    <property type="entry name" value="Pectin_lyase_fold/virulence"/>
</dbReference>
<evidence type="ECO:0000313" key="3">
    <source>
        <dbReference type="Proteomes" id="UP000000702"/>
    </source>
</evidence>